<dbReference type="Gene3D" id="3.40.50.300">
    <property type="entry name" value="P-loop containing nucleotide triphosphate hydrolases"/>
    <property type="match status" value="1"/>
</dbReference>
<dbReference type="Proteomes" id="UP000443582">
    <property type="component" value="Unassembled WGS sequence"/>
</dbReference>
<evidence type="ECO:0000313" key="6">
    <source>
        <dbReference type="Proteomes" id="UP000443582"/>
    </source>
</evidence>
<dbReference type="SUPFAM" id="SSF52540">
    <property type="entry name" value="P-loop containing nucleoside triphosphate hydrolases"/>
    <property type="match status" value="1"/>
</dbReference>
<dbReference type="RefSeq" id="WP_114706134.1">
    <property type="nucleotide sequence ID" value="NZ_QDKL01000001.1"/>
</dbReference>
<dbReference type="PANTHER" id="PTHR42939:SF1">
    <property type="entry name" value="ABC TRANSPORTER ATP-BINDING PROTEIN ALBC-RELATED"/>
    <property type="match status" value="1"/>
</dbReference>
<dbReference type="InterPro" id="IPR017871">
    <property type="entry name" value="ABC_transporter-like_CS"/>
</dbReference>
<dbReference type="EMBL" id="QDKL01000001">
    <property type="protein sequence ID" value="RZF23186.1"/>
    <property type="molecule type" value="Genomic_DNA"/>
</dbReference>
<evidence type="ECO:0000259" key="4">
    <source>
        <dbReference type="PROSITE" id="PS50893"/>
    </source>
</evidence>
<dbReference type="InterPro" id="IPR051782">
    <property type="entry name" value="ABC_Transporter_VariousFunc"/>
</dbReference>
<keyword evidence="1" id="KW-0813">Transport</keyword>
<dbReference type="SMART" id="SM00382">
    <property type="entry name" value="AAA"/>
    <property type="match status" value="1"/>
</dbReference>
<evidence type="ECO:0000256" key="2">
    <source>
        <dbReference type="ARBA" id="ARBA00022741"/>
    </source>
</evidence>
<dbReference type="InterPro" id="IPR003593">
    <property type="entry name" value="AAA+_ATPase"/>
</dbReference>
<evidence type="ECO:0000313" key="5">
    <source>
        <dbReference type="EMBL" id="RZF23186.1"/>
    </source>
</evidence>
<dbReference type="PANTHER" id="PTHR42939">
    <property type="entry name" value="ABC TRANSPORTER ATP-BINDING PROTEIN ALBC-RELATED"/>
    <property type="match status" value="1"/>
</dbReference>
<gene>
    <name evidence="5" type="ORF">DAY19_05300</name>
</gene>
<keyword evidence="2" id="KW-0547">Nucleotide-binding</keyword>
<organism evidence="5 6">
    <name type="scientific">Halobacteriovorax vibrionivorans</name>
    <dbReference type="NCBI Taxonomy" id="2152716"/>
    <lineage>
        <taxon>Bacteria</taxon>
        <taxon>Pseudomonadati</taxon>
        <taxon>Bdellovibrionota</taxon>
        <taxon>Bacteriovoracia</taxon>
        <taxon>Bacteriovoracales</taxon>
        <taxon>Halobacteriovoraceae</taxon>
        <taxon>Halobacteriovorax</taxon>
    </lineage>
</organism>
<evidence type="ECO:0000256" key="1">
    <source>
        <dbReference type="ARBA" id="ARBA00022448"/>
    </source>
</evidence>
<dbReference type="InterPro" id="IPR003439">
    <property type="entry name" value="ABC_transporter-like_ATP-bd"/>
</dbReference>
<dbReference type="PROSITE" id="PS00211">
    <property type="entry name" value="ABC_TRANSPORTER_1"/>
    <property type="match status" value="1"/>
</dbReference>
<proteinExistence type="predicted"/>
<name>A0ABY0IJQ4_9BACT</name>
<keyword evidence="3 5" id="KW-0067">ATP-binding</keyword>
<keyword evidence="6" id="KW-1185">Reference proteome</keyword>
<dbReference type="GO" id="GO:0005524">
    <property type="term" value="F:ATP binding"/>
    <property type="evidence" value="ECO:0007669"/>
    <property type="project" value="UniProtKB-KW"/>
</dbReference>
<sequence length="285" mass="32334">MLTCKDISKSFKKDFWSKNFVAIRDVSFSLEPGRIVGFLGANGAGKTTLIKIILGFIKPDTGSVEVLGIDWNDESIRKLIGYMPERPFYYQNLTGYEFLDYCGKLQGVSEEKIKENTKKWASKLEIEFALDRKIKGYSKGMLQRLGFVSALIHEPRLIILDEPLSGLDPIGRKEFKEVIRDVNAHGVGVFFSSHIVSDVQEVCDDVVVLENGEIIYNGSIQDLIEKNTDSIYNLTYRLEGQIHNIEIETNSKESRLKSILEKGGEVIKLEKNLSSLEEIVYRLNK</sequence>
<comment type="caution">
    <text evidence="5">The sequence shown here is derived from an EMBL/GenBank/DDBJ whole genome shotgun (WGS) entry which is preliminary data.</text>
</comment>
<dbReference type="CDD" id="cd03230">
    <property type="entry name" value="ABC_DR_subfamily_A"/>
    <property type="match status" value="1"/>
</dbReference>
<protein>
    <submittedName>
        <fullName evidence="5">ABC transporter ATP-binding protein</fullName>
    </submittedName>
</protein>
<dbReference type="InterPro" id="IPR027417">
    <property type="entry name" value="P-loop_NTPase"/>
</dbReference>
<dbReference type="Pfam" id="PF00005">
    <property type="entry name" value="ABC_tran"/>
    <property type="match status" value="1"/>
</dbReference>
<accession>A0ABY0IJQ4</accession>
<reference evidence="6" key="1">
    <citation type="journal article" date="2019" name="Int. J. Syst. Evol. Microbiol.">
        <title>Halobacteriovorax valvorus sp. nov., a novel prokaryotic predator isolated from coastal seawater of China.</title>
        <authorList>
            <person name="Chen M.-X."/>
        </authorList>
    </citation>
    <scope>NUCLEOTIDE SEQUENCE [LARGE SCALE GENOMIC DNA]</scope>
    <source>
        <strain evidence="6">BL9</strain>
    </source>
</reference>
<feature type="domain" description="ABC transporter" evidence="4">
    <location>
        <begin position="2"/>
        <end position="236"/>
    </location>
</feature>
<dbReference type="PROSITE" id="PS50893">
    <property type="entry name" value="ABC_TRANSPORTER_2"/>
    <property type="match status" value="1"/>
</dbReference>
<evidence type="ECO:0000256" key="3">
    <source>
        <dbReference type="ARBA" id="ARBA00022840"/>
    </source>
</evidence>